<dbReference type="Pfam" id="PF02954">
    <property type="entry name" value="HTH_8"/>
    <property type="match status" value="1"/>
</dbReference>
<dbReference type="GO" id="GO:0005524">
    <property type="term" value="F:ATP binding"/>
    <property type="evidence" value="ECO:0007669"/>
    <property type="project" value="UniProtKB-KW"/>
</dbReference>
<dbReference type="AlphaFoldDB" id="A0A853PW28"/>
<evidence type="ECO:0000313" key="7">
    <source>
        <dbReference type="Proteomes" id="UP000093197"/>
    </source>
</evidence>
<feature type="domain" description="Sigma-54 factor interaction" evidence="5">
    <location>
        <begin position="1"/>
        <end position="22"/>
    </location>
</feature>
<accession>A0A853PW28</accession>
<name>A0A853PW28_BACFG</name>
<dbReference type="InterPro" id="IPR002197">
    <property type="entry name" value="HTH_Fis"/>
</dbReference>
<keyword evidence="2" id="KW-0067">ATP-binding</keyword>
<dbReference type="Gene3D" id="1.10.8.60">
    <property type="match status" value="1"/>
</dbReference>
<dbReference type="Pfam" id="PF25601">
    <property type="entry name" value="AAA_lid_14"/>
    <property type="match status" value="1"/>
</dbReference>
<dbReference type="EMBL" id="LIDT01000023">
    <property type="protein sequence ID" value="OCR32083.1"/>
    <property type="molecule type" value="Genomic_DNA"/>
</dbReference>
<comment type="caution">
    <text evidence="6">The sequence shown here is derived from an EMBL/GenBank/DDBJ whole genome shotgun (WGS) entry which is preliminary data.</text>
</comment>
<evidence type="ECO:0000256" key="3">
    <source>
        <dbReference type="ARBA" id="ARBA00023015"/>
    </source>
</evidence>
<dbReference type="Proteomes" id="UP000093197">
    <property type="component" value="Unassembled WGS sequence"/>
</dbReference>
<evidence type="ECO:0000313" key="6">
    <source>
        <dbReference type="EMBL" id="OCR32083.1"/>
    </source>
</evidence>
<sequence length="94" mass="10931">MQLYRWPGNVRELEHAIERAVILSGNPMLMPDDFMLRTSPQGQVSEKENYNLERQERETISEVLRLCAGNITLVSEMLGITRTSLYRRIEKHGL</sequence>
<keyword evidence="4" id="KW-0804">Transcription</keyword>
<dbReference type="InterPro" id="IPR009057">
    <property type="entry name" value="Homeodomain-like_sf"/>
</dbReference>
<gene>
    <name evidence="6" type="ORF">AC094_20740</name>
</gene>
<proteinExistence type="predicted"/>
<evidence type="ECO:0000256" key="1">
    <source>
        <dbReference type="ARBA" id="ARBA00022741"/>
    </source>
</evidence>
<dbReference type="Gene3D" id="1.10.10.60">
    <property type="entry name" value="Homeodomain-like"/>
    <property type="match status" value="1"/>
</dbReference>
<dbReference type="PANTHER" id="PTHR32071:SF113">
    <property type="entry name" value="ALGINATE BIOSYNTHESIS TRANSCRIPTIONAL REGULATORY PROTEIN ALGB"/>
    <property type="match status" value="1"/>
</dbReference>
<keyword evidence="1" id="KW-0547">Nucleotide-binding</keyword>
<dbReference type="PANTHER" id="PTHR32071">
    <property type="entry name" value="TRANSCRIPTIONAL REGULATORY PROTEIN"/>
    <property type="match status" value="1"/>
</dbReference>
<dbReference type="GO" id="GO:0043565">
    <property type="term" value="F:sequence-specific DNA binding"/>
    <property type="evidence" value="ECO:0007669"/>
    <property type="project" value="InterPro"/>
</dbReference>
<dbReference type="GO" id="GO:0006355">
    <property type="term" value="P:regulation of DNA-templated transcription"/>
    <property type="evidence" value="ECO:0007669"/>
    <property type="project" value="InterPro"/>
</dbReference>
<dbReference type="PROSITE" id="PS00688">
    <property type="entry name" value="SIGMA54_INTERACT_3"/>
    <property type="match status" value="1"/>
</dbReference>
<dbReference type="PRINTS" id="PR01590">
    <property type="entry name" value="HTHFIS"/>
</dbReference>
<evidence type="ECO:0000259" key="5">
    <source>
        <dbReference type="PROSITE" id="PS50045"/>
    </source>
</evidence>
<dbReference type="InterPro" id="IPR025944">
    <property type="entry name" value="Sigma_54_int_dom_CS"/>
</dbReference>
<dbReference type="SUPFAM" id="SSF46689">
    <property type="entry name" value="Homeodomain-like"/>
    <property type="match status" value="1"/>
</dbReference>
<evidence type="ECO:0000256" key="2">
    <source>
        <dbReference type="ARBA" id="ARBA00022840"/>
    </source>
</evidence>
<evidence type="ECO:0000256" key="4">
    <source>
        <dbReference type="ARBA" id="ARBA00023163"/>
    </source>
</evidence>
<organism evidence="6 7">
    <name type="scientific">Bacteroides fragilis</name>
    <dbReference type="NCBI Taxonomy" id="817"/>
    <lineage>
        <taxon>Bacteria</taxon>
        <taxon>Pseudomonadati</taxon>
        <taxon>Bacteroidota</taxon>
        <taxon>Bacteroidia</taxon>
        <taxon>Bacteroidales</taxon>
        <taxon>Bacteroidaceae</taxon>
        <taxon>Bacteroides</taxon>
    </lineage>
</organism>
<reference evidence="6 7" key="1">
    <citation type="journal article" date="2016" name="PLoS ONE">
        <title>Genomic Diversity of Enterotoxigenic Strains of Bacteroides fragilis.</title>
        <authorList>
            <person name="Pierce J.V."/>
            <person name="Bernstein H.D."/>
        </authorList>
    </citation>
    <scope>NUCLEOTIDE SEQUENCE [LARGE SCALE GENOMIC DNA]</scope>
    <source>
        <strain evidence="6 7">20793-3</strain>
    </source>
</reference>
<keyword evidence="3" id="KW-0805">Transcription regulation</keyword>
<protein>
    <submittedName>
        <fullName evidence="6">ATPase AAA</fullName>
    </submittedName>
</protein>
<dbReference type="InterPro" id="IPR058031">
    <property type="entry name" value="AAA_lid_NorR"/>
</dbReference>
<dbReference type="PROSITE" id="PS50045">
    <property type="entry name" value="SIGMA54_INTERACT_4"/>
    <property type="match status" value="1"/>
</dbReference>
<dbReference type="InterPro" id="IPR002078">
    <property type="entry name" value="Sigma_54_int"/>
</dbReference>